<feature type="domain" description="Fanconi Anaemia group E protein C-terminal" evidence="2">
    <location>
        <begin position="299"/>
        <end position="476"/>
    </location>
</feature>
<reference evidence="3 4" key="1">
    <citation type="journal article" date="2014" name="Nature">
        <title>The genomic substrate for adaptive radiation in African cichlid fish.</title>
        <authorList>
            <person name="Brawand D."/>
            <person name="Wagner C.E."/>
            <person name="Li Y.I."/>
            <person name="Malinsky M."/>
            <person name="Keller I."/>
            <person name="Fan S."/>
            <person name="Simakov O."/>
            <person name="Ng A.Y."/>
            <person name="Lim Z.W."/>
            <person name="Bezault E."/>
            <person name="Turner-Maier J."/>
            <person name="Johnson J."/>
            <person name="Alcazar R."/>
            <person name="Noh H.J."/>
            <person name="Russell P."/>
            <person name="Aken B."/>
            <person name="Alfoldi J."/>
            <person name="Amemiya C."/>
            <person name="Azzouzi N."/>
            <person name="Baroiller J.F."/>
            <person name="Barloy-Hubler F."/>
            <person name="Berlin A."/>
            <person name="Bloomquist R."/>
            <person name="Carleton K.L."/>
            <person name="Conte M.A."/>
            <person name="D'Cotta H."/>
            <person name="Eshel O."/>
            <person name="Gaffney L."/>
            <person name="Galibert F."/>
            <person name="Gante H.F."/>
            <person name="Gnerre S."/>
            <person name="Greuter L."/>
            <person name="Guyon R."/>
            <person name="Haddad N.S."/>
            <person name="Haerty W."/>
            <person name="Harris R.M."/>
            <person name="Hofmann H.A."/>
            <person name="Hourlier T."/>
            <person name="Hulata G."/>
            <person name="Jaffe D.B."/>
            <person name="Lara M."/>
            <person name="Lee A.P."/>
            <person name="MacCallum I."/>
            <person name="Mwaiko S."/>
            <person name="Nikaido M."/>
            <person name="Nishihara H."/>
            <person name="Ozouf-Costaz C."/>
            <person name="Penman D.J."/>
            <person name="Przybylski D."/>
            <person name="Rakotomanga M."/>
            <person name="Renn S.C.P."/>
            <person name="Ribeiro F.J."/>
            <person name="Ron M."/>
            <person name="Salzburger W."/>
            <person name="Sanchez-Pulido L."/>
            <person name="Santos M.E."/>
            <person name="Searle S."/>
            <person name="Sharpe T."/>
            <person name="Swofford R."/>
            <person name="Tan F.J."/>
            <person name="Williams L."/>
            <person name="Young S."/>
            <person name="Yin S."/>
            <person name="Okada N."/>
            <person name="Kocher T.D."/>
            <person name="Miska E.A."/>
            <person name="Lander E.S."/>
            <person name="Venkatesh B."/>
            <person name="Fernald R.D."/>
            <person name="Meyer A."/>
            <person name="Ponting C.P."/>
            <person name="Streelman J.T."/>
            <person name="Lindblad-Toh K."/>
            <person name="Seehausen O."/>
            <person name="Di Palma F."/>
        </authorList>
    </citation>
    <scope>NUCLEOTIDE SEQUENCE</scope>
</reference>
<reference evidence="3" key="2">
    <citation type="submission" date="2025-08" db="UniProtKB">
        <authorList>
            <consortium name="Ensembl"/>
        </authorList>
    </citation>
    <scope>IDENTIFICATION</scope>
</reference>
<protein>
    <submittedName>
        <fullName evidence="3">FA complementation group E</fullName>
    </submittedName>
</protein>
<feature type="compositionally biased region" description="Polar residues" evidence="1">
    <location>
        <begin position="223"/>
        <end position="232"/>
    </location>
</feature>
<dbReference type="STRING" id="106582.ENSMZEP00005002494"/>
<feature type="region of interest" description="Disordered" evidence="1">
    <location>
        <begin position="223"/>
        <end position="258"/>
    </location>
</feature>
<dbReference type="GeneTree" id="ENSGT00390000000705"/>
<evidence type="ECO:0000259" key="2">
    <source>
        <dbReference type="Pfam" id="PF11510"/>
    </source>
</evidence>
<name>A0A3P9AXX3_9CICH</name>
<feature type="region of interest" description="Disordered" evidence="1">
    <location>
        <begin position="1"/>
        <end position="41"/>
    </location>
</feature>
<dbReference type="Proteomes" id="UP000265160">
    <property type="component" value="LG20"/>
</dbReference>
<dbReference type="InterPro" id="IPR039685">
    <property type="entry name" value="FANCE"/>
</dbReference>
<dbReference type="Ensembl" id="ENSMZET00005002607.1">
    <property type="protein sequence ID" value="ENSMZEP00005002494.1"/>
    <property type="gene ID" value="ENSMZEG00005001981.1"/>
</dbReference>
<dbReference type="PANTHER" id="PTHR32094:SF5">
    <property type="entry name" value="FANCONI ANEMIA GROUP E PROTEIN"/>
    <property type="match status" value="1"/>
</dbReference>
<evidence type="ECO:0000313" key="3">
    <source>
        <dbReference type="Ensembl" id="ENSMZEP00005002494.1"/>
    </source>
</evidence>
<evidence type="ECO:0000256" key="1">
    <source>
        <dbReference type="SAM" id="MobiDB-lite"/>
    </source>
</evidence>
<dbReference type="GO" id="GO:0036297">
    <property type="term" value="P:interstrand cross-link repair"/>
    <property type="evidence" value="ECO:0007669"/>
    <property type="project" value="InterPro"/>
</dbReference>
<proteinExistence type="predicted"/>
<organism evidence="3 4">
    <name type="scientific">Maylandia zebra</name>
    <name type="common">zebra mbuna</name>
    <dbReference type="NCBI Taxonomy" id="106582"/>
    <lineage>
        <taxon>Eukaryota</taxon>
        <taxon>Metazoa</taxon>
        <taxon>Chordata</taxon>
        <taxon>Craniata</taxon>
        <taxon>Vertebrata</taxon>
        <taxon>Euteleostomi</taxon>
        <taxon>Actinopterygii</taxon>
        <taxon>Neopterygii</taxon>
        <taxon>Teleostei</taxon>
        <taxon>Neoteleostei</taxon>
        <taxon>Acanthomorphata</taxon>
        <taxon>Ovalentaria</taxon>
        <taxon>Cichlomorphae</taxon>
        <taxon>Cichliformes</taxon>
        <taxon>Cichlidae</taxon>
        <taxon>African cichlids</taxon>
        <taxon>Pseudocrenilabrinae</taxon>
        <taxon>Haplochromini</taxon>
        <taxon>Maylandia</taxon>
        <taxon>Maylandia zebra complex</taxon>
    </lineage>
</organism>
<sequence>MLNSSSPLPVSKKKCKQQWRYSEVGMKPQVSGRDGKDKPGDGAHSCLNSGMFLSGFDGQSRLLLRSLMSGTSGASRALGVFHRQQRANPESSLCGFIETLCRDEITHTEADTEFLTVKPLVCLFPPLFKQNLLSFIHLVHSVLPRTAVLHLIKCLSQDSRPNPWVTALCRQLERDLETHREVPLYTTPCSQRLKELSQGLIGSAETGGWTKCFSGQTAEFESQSTSDLSELGTQRKRKGSFVSVGSDGEETGSQSKRIKMDDNECVTAEELRVPKEMSGAPESDVAAETPASDSSCGGLPEQIKVCIPQIKELLESQTEWDQSSTDVFKVLNNCDSNKVEVLCSMLNLPGLPDQALPKLCSSVLALSPDLSYSTAATLIKSLLLEKVLSLSEPASRCLVTAVTSLCSRYPRPVCQALIGPVLEKENIGPPQAELLSRLIESCLDSHYRLLVVQMTLKIAWSEAVLSIIHSLLDSKVIQVIIHGKELQELLVIILTATEPPVLPVSPQQPVLNEELFTQFTEQLVSQAPRFTKSVKFAKMMLTVLTKYSTDVSMQIGITDNVCTVDEMVCDNLLRINDCISR</sequence>
<dbReference type="InterPro" id="IPR021025">
    <property type="entry name" value="Fanconi_anaemia_gr_E_prot_C"/>
</dbReference>
<evidence type="ECO:0000313" key="4">
    <source>
        <dbReference type="Proteomes" id="UP000265160"/>
    </source>
</evidence>
<reference evidence="3" key="3">
    <citation type="submission" date="2025-09" db="UniProtKB">
        <authorList>
            <consortium name="Ensembl"/>
        </authorList>
    </citation>
    <scope>IDENTIFICATION</scope>
</reference>
<accession>A0A3P9AXX3</accession>
<dbReference type="Gene3D" id="1.25.40.480">
    <property type="match status" value="2"/>
</dbReference>
<dbReference type="AlphaFoldDB" id="A0A3P9AXX3"/>
<dbReference type="PANTHER" id="PTHR32094">
    <property type="entry name" value="FANCONI ANEMIA GROUP E PROTEIN"/>
    <property type="match status" value="1"/>
</dbReference>
<dbReference type="GO" id="GO:0043240">
    <property type="term" value="C:Fanconi anaemia nuclear complex"/>
    <property type="evidence" value="ECO:0007669"/>
    <property type="project" value="InterPro"/>
</dbReference>
<feature type="region of interest" description="Disordered" evidence="1">
    <location>
        <begin position="273"/>
        <end position="296"/>
    </location>
</feature>
<dbReference type="Pfam" id="PF11510">
    <property type="entry name" value="FA_FANCE"/>
    <property type="match status" value="1"/>
</dbReference>
<keyword evidence="4" id="KW-1185">Reference proteome</keyword>